<proteinExistence type="predicted"/>
<organism evidence="1">
    <name type="scientific">viral metagenome</name>
    <dbReference type="NCBI Taxonomy" id="1070528"/>
    <lineage>
        <taxon>unclassified sequences</taxon>
        <taxon>metagenomes</taxon>
        <taxon>organismal metagenomes</taxon>
    </lineage>
</organism>
<accession>A0A6C0H2G6</accession>
<evidence type="ECO:0000313" key="1">
    <source>
        <dbReference type="EMBL" id="QHT74741.1"/>
    </source>
</evidence>
<name>A0A6C0H2G6_9ZZZZ</name>
<protein>
    <submittedName>
        <fullName evidence="1">Uncharacterized protein</fullName>
    </submittedName>
</protein>
<reference evidence="1" key="1">
    <citation type="journal article" date="2020" name="Nature">
        <title>Giant virus diversity and host interactions through global metagenomics.</title>
        <authorList>
            <person name="Schulz F."/>
            <person name="Roux S."/>
            <person name="Paez-Espino D."/>
            <person name="Jungbluth S."/>
            <person name="Walsh D.A."/>
            <person name="Denef V.J."/>
            <person name="McMahon K.D."/>
            <person name="Konstantinidis K.T."/>
            <person name="Eloe-Fadrosh E.A."/>
            <person name="Kyrpides N.C."/>
            <person name="Woyke T."/>
        </authorList>
    </citation>
    <scope>NUCLEOTIDE SEQUENCE</scope>
    <source>
        <strain evidence="1">GVMAG-M-3300023179-62</strain>
    </source>
</reference>
<sequence>MNNQYSVRTTNDRFYYSNMNSYGSSGQPIPIIAPVLVSQRPEIFSHLKPHSLPEWMLPKKINRDETQVEKCIPCNPYSCLSDHNTKCDHY</sequence>
<dbReference type="AlphaFoldDB" id="A0A6C0H2G6"/>
<dbReference type="EMBL" id="MN739858">
    <property type="protein sequence ID" value="QHT74741.1"/>
    <property type="molecule type" value="Genomic_DNA"/>
</dbReference>